<keyword evidence="1" id="KW-0347">Helicase</keyword>
<evidence type="ECO:0000313" key="2">
    <source>
        <dbReference type="Proteomes" id="UP000254834"/>
    </source>
</evidence>
<dbReference type="KEGG" id="cdes:C0J27_04635"/>
<dbReference type="PANTHER" id="PTHR40084:SF1">
    <property type="entry name" value="PHOSPHOTRANSFERASE"/>
    <property type="match status" value="1"/>
</dbReference>
<dbReference type="PANTHER" id="PTHR40084">
    <property type="entry name" value="PHOSPHOHYDROLASE, PHP FAMILY"/>
    <property type="match status" value="1"/>
</dbReference>
<dbReference type="OrthoDB" id="9810135at2"/>
<name>A0A345ZCH4_9BACT</name>
<evidence type="ECO:0000313" key="1">
    <source>
        <dbReference type="EMBL" id="AXK60991.1"/>
    </source>
</evidence>
<dbReference type="AlphaFoldDB" id="A0A345ZCH4"/>
<sequence length="413" mass="45909">MKFIADFHIHSRYSYATSKTMDLQQLAIWGQLKGIGLMGTGDFTHPTWQKELQSMLQPAEQGLFLLQSHFQSMVDASVYDTCKGTQRFLLTAEIATVFKRNGKCYKTHSIIFSPSLEVAFKISQKLATIGNIAYDGRPVLSLDVQDLLKIVLDISPDCMLIPAHIWTPHFGLLGSKSGFDSFQECFGDMIEHIYAFEKGLSSSFAMNAQCSQLDRFAILANSDAHSVQNLGREANILDTDLSYFGITQALKNNNPQQLIAGIEFFPEMGKYYGSGHRACKVYMTPEQSKENQICSGCGKGVTIGVAHRVAQLADRTVEQAQKYIRNRYAIAPLQDIIADSLQVQTSSKKVQKLYQSMLENLGNEFFILLTAKIEDIAIHSNFKIAQSIGAMRSGNVAVTPGYDGVYGTIRFDV</sequence>
<organism evidence="1 2">
    <name type="scientific">Candidatus Chromulinivorax destructor</name>
    <dbReference type="NCBI Taxonomy" id="2066483"/>
    <lineage>
        <taxon>Bacteria</taxon>
        <taxon>Candidatus Babelota</taxon>
        <taxon>Candidatus Babeliae</taxon>
        <taxon>Candidatus Babeliales</taxon>
        <taxon>Candidatus Chromulinivoraceae</taxon>
        <taxon>Candidatus Chromulinivorax</taxon>
    </lineage>
</organism>
<protein>
    <submittedName>
        <fullName evidence="1">DNA helicase UvrD</fullName>
    </submittedName>
</protein>
<keyword evidence="1" id="KW-0067">ATP-binding</keyword>
<dbReference type="EMBL" id="CP025544">
    <property type="protein sequence ID" value="AXK60991.1"/>
    <property type="molecule type" value="Genomic_DNA"/>
</dbReference>
<dbReference type="Gene3D" id="3.20.20.140">
    <property type="entry name" value="Metal-dependent hydrolases"/>
    <property type="match status" value="1"/>
</dbReference>
<reference evidence="1 2" key="1">
    <citation type="submission" date="2017-12" db="EMBL/GenBank/DDBJ databases">
        <title>Chromulinavorax destructans is a abundant pathogen of dominant heterotrophic picoflagllates.</title>
        <authorList>
            <person name="Deeg C.M."/>
            <person name="Zimmer M."/>
            <person name="Suttle C.A."/>
        </authorList>
    </citation>
    <scope>NUCLEOTIDE SEQUENCE [LARGE SCALE GENOMIC DNA]</scope>
    <source>
        <strain evidence="1 2">SeV1</strain>
    </source>
</reference>
<dbReference type="SUPFAM" id="SSF89550">
    <property type="entry name" value="PHP domain-like"/>
    <property type="match status" value="1"/>
</dbReference>
<dbReference type="RefSeq" id="WP_115586006.1">
    <property type="nucleotide sequence ID" value="NZ_CP025544.1"/>
</dbReference>
<keyword evidence="2" id="KW-1185">Reference proteome</keyword>
<dbReference type="CDD" id="cd19067">
    <property type="entry name" value="PfuEndoQ-like"/>
    <property type="match status" value="1"/>
</dbReference>
<dbReference type="Proteomes" id="UP000254834">
    <property type="component" value="Chromosome"/>
</dbReference>
<gene>
    <name evidence="1" type="ORF">C0J27_04635</name>
</gene>
<keyword evidence="1" id="KW-0378">Hydrolase</keyword>
<keyword evidence="1" id="KW-0547">Nucleotide-binding</keyword>
<dbReference type="InterPro" id="IPR016195">
    <property type="entry name" value="Pol/histidinol_Pase-like"/>
</dbReference>
<dbReference type="GO" id="GO:0004386">
    <property type="term" value="F:helicase activity"/>
    <property type="evidence" value="ECO:0007669"/>
    <property type="project" value="UniProtKB-KW"/>
</dbReference>
<accession>A0A345ZCH4</accession>
<proteinExistence type="predicted"/>